<dbReference type="AlphaFoldDB" id="A0A445MW80"/>
<organism evidence="17">
    <name type="scientific">uncultured Desulfobacterium sp</name>
    <dbReference type="NCBI Taxonomy" id="201089"/>
    <lineage>
        <taxon>Bacteria</taxon>
        <taxon>Pseudomonadati</taxon>
        <taxon>Thermodesulfobacteriota</taxon>
        <taxon>Desulfobacteria</taxon>
        <taxon>Desulfobacterales</taxon>
        <taxon>Desulfobacteriaceae</taxon>
        <taxon>Desulfobacterium</taxon>
        <taxon>environmental samples</taxon>
    </lineage>
</organism>
<dbReference type="InterPro" id="IPR022522">
    <property type="entry name" value="Flagellar_motor_stator_MotA"/>
</dbReference>
<comment type="subcellular location">
    <subcellularLocation>
        <location evidence="1">Cell inner membrane</location>
        <topology evidence="1">Multi-pass membrane protein</topology>
    </subcellularLocation>
</comment>
<evidence type="ECO:0000259" key="16">
    <source>
        <dbReference type="Pfam" id="PF20560"/>
    </source>
</evidence>
<feature type="domain" description="Motility protein A N-terminal" evidence="16">
    <location>
        <begin position="4"/>
        <end position="93"/>
    </location>
</feature>
<evidence type="ECO:0000256" key="1">
    <source>
        <dbReference type="ARBA" id="ARBA00004429"/>
    </source>
</evidence>
<dbReference type="EMBL" id="OJIN01000104">
    <property type="protein sequence ID" value="SPD73693.1"/>
    <property type="molecule type" value="Genomic_DNA"/>
</dbReference>
<dbReference type="GO" id="GO:0006935">
    <property type="term" value="P:chemotaxis"/>
    <property type="evidence" value="ECO:0007669"/>
    <property type="project" value="UniProtKB-KW"/>
</dbReference>
<evidence type="ECO:0000313" key="17">
    <source>
        <dbReference type="EMBL" id="SPD73693.1"/>
    </source>
</evidence>
<feature type="transmembrane region" description="Helical" evidence="14">
    <location>
        <begin position="196"/>
        <end position="219"/>
    </location>
</feature>
<evidence type="ECO:0000256" key="10">
    <source>
        <dbReference type="ARBA" id="ARBA00022989"/>
    </source>
</evidence>
<keyword evidence="7 14" id="KW-0812">Transmembrane</keyword>
<keyword evidence="11" id="KW-0406">Ion transport</keyword>
<dbReference type="Pfam" id="PF01618">
    <property type="entry name" value="MotA_ExbB"/>
    <property type="match status" value="1"/>
</dbReference>
<dbReference type="PANTHER" id="PTHR30433">
    <property type="entry name" value="CHEMOTAXIS PROTEIN MOTA"/>
    <property type="match status" value="1"/>
</dbReference>
<evidence type="ECO:0000256" key="5">
    <source>
        <dbReference type="ARBA" id="ARBA00022500"/>
    </source>
</evidence>
<dbReference type="InterPro" id="IPR047055">
    <property type="entry name" value="MotA-like"/>
</dbReference>
<feature type="compositionally biased region" description="Basic and acidic residues" evidence="13">
    <location>
        <begin position="269"/>
        <end position="286"/>
    </location>
</feature>
<dbReference type="Pfam" id="PF20560">
    <property type="entry name" value="MotA_N"/>
    <property type="match status" value="1"/>
</dbReference>
<dbReference type="PROSITE" id="PS01307">
    <property type="entry name" value="MOTA"/>
    <property type="match status" value="1"/>
</dbReference>
<dbReference type="GO" id="GO:1902600">
    <property type="term" value="P:proton transmembrane transport"/>
    <property type="evidence" value="ECO:0007669"/>
    <property type="project" value="UniProtKB-KW"/>
</dbReference>
<evidence type="ECO:0000256" key="14">
    <source>
        <dbReference type="SAM" id="Phobius"/>
    </source>
</evidence>
<keyword evidence="5" id="KW-0145">Chemotaxis</keyword>
<evidence type="ECO:0000256" key="2">
    <source>
        <dbReference type="ARBA" id="ARBA00008038"/>
    </source>
</evidence>
<dbReference type="InterPro" id="IPR000540">
    <property type="entry name" value="Flag_MotA_CS"/>
</dbReference>
<evidence type="ECO:0000256" key="12">
    <source>
        <dbReference type="ARBA" id="ARBA00023136"/>
    </source>
</evidence>
<dbReference type="GO" id="GO:0005886">
    <property type="term" value="C:plasma membrane"/>
    <property type="evidence" value="ECO:0007669"/>
    <property type="project" value="UniProtKB-SubCell"/>
</dbReference>
<evidence type="ECO:0000259" key="15">
    <source>
        <dbReference type="Pfam" id="PF01618"/>
    </source>
</evidence>
<evidence type="ECO:0000256" key="3">
    <source>
        <dbReference type="ARBA" id="ARBA00022448"/>
    </source>
</evidence>
<sequence>MNTIIGLAVLFGMIILGYLMEHGNLSVLFQPAELVIIYGAAAGAFIISSPGNVIKSTLNDVKKVFSHKGSSKETFSELLLLLYDILVKVRKEGILSLEKEIEDPAKSELFRRHPKMLADEEAVSFIKENLGVIVLGVDPDIVSELIEIDLEVSYKEAMIPAQGIAKVADALPALGIVAAVLGVVLTMGKISEPPEVLGHCIGAALVGTFLGVLSAYGFVGPIATNLEYQVKDRQVVFNVIKVAINKFDSNPTVAIEAARREIPSSLRPTTKEIEEQMKQWKGTKEK</sequence>
<evidence type="ECO:0000256" key="6">
    <source>
        <dbReference type="ARBA" id="ARBA00022519"/>
    </source>
</evidence>
<evidence type="ECO:0000256" key="13">
    <source>
        <dbReference type="SAM" id="MobiDB-lite"/>
    </source>
</evidence>
<dbReference type="InterPro" id="IPR002898">
    <property type="entry name" value="MotA_ExbB_proton_chnl"/>
</dbReference>
<comment type="similarity">
    <text evidence="2">Belongs to the MotA family.</text>
</comment>
<evidence type="ECO:0000256" key="9">
    <source>
        <dbReference type="ARBA" id="ARBA00022781"/>
    </source>
</evidence>
<feature type="transmembrane region" description="Helical" evidence="14">
    <location>
        <begin position="7"/>
        <end position="29"/>
    </location>
</feature>
<evidence type="ECO:0000256" key="11">
    <source>
        <dbReference type="ARBA" id="ARBA00023065"/>
    </source>
</evidence>
<feature type="transmembrane region" description="Helical" evidence="14">
    <location>
        <begin position="35"/>
        <end position="54"/>
    </location>
</feature>
<protein>
    <submittedName>
        <fullName evidence="17">Chemotaxis protein</fullName>
    </submittedName>
</protein>
<feature type="transmembrane region" description="Helical" evidence="14">
    <location>
        <begin position="170"/>
        <end position="190"/>
    </location>
</feature>
<dbReference type="NCBIfam" id="TIGR03818">
    <property type="entry name" value="MotA1"/>
    <property type="match status" value="1"/>
</dbReference>
<name>A0A445MW80_9BACT</name>
<keyword evidence="9" id="KW-0375">Hydrogen ion transport</keyword>
<dbReference type="PANTHER" id="PTHR30433:SF4">
    <property type="entry name" value="MOTILITY PROTEIN A"/>
    <property type="match status" value="1"/>
</dbReference>
<keyword evidence="12 14" id="KW-0472">Membrane</keyword>
<reference evidence="17" key="1">
    <citation type="submission" date="2018-01" db="EMBL/GenBank/DDBJ databases">
        <authorList>
            <person name="Regsiter A."/>
            <person name="William W."/>
        </authorList>
    </citation>
    <scope>NUCLEOTIDE SEQUENCE</scope>
    <source>
        <strain evidence="17">TRIP AH-1</strain>
    </source>
</reference>
<dbReference type="InterPro" id="IPR046786">
    <property type="entry name" value="MotA_N"/>
</dbReference>
<accession>A0A445MW80</accession>
<keyword evidence="10 14" id="KW-1133">Transmembrane helix</keyword>
<keyword evidence="3" id="KW-0813">Transport</keyword>
<feature type="domain" description="MotA/TolQ/ExbB proton channel" evidence="15">
    <location>
        <begin position="124"/>
        <end position="232"/>
    </location>
</feature>
<evidence type="ECO:0000256" key="4">
    <source>
        <dbReference type="ARBA" id="ARBA00022475"/>
    </source>
</evidence>
<keyword evidence="8" id="KW-0283">Flagellar rotation</keyword>
<gene>
    <name evidence="17" type="ORF">PITCH_A1920032</name>
</gene>
<evidence type="ECO:0000256" key="8">
    <source>
        <dbReference type="ARBA" id="ARBA00022779"/>
    </source>
</evidence>
<dbReference type="GO" id="GO:0071978">
    <property type="term" value="P:bacterial-type flagellum-dependent swarming motility"/>
    <property type="evidence" value="ECO:0007669"/>
    <property type="project" value="InterPro"/>
</dbReference>
<keyword evidence="4" id="KW-1003">Cell membrane</keyword>
<keyword evidence="6" id="KW-0997">Cell inner membrane</keyword>
<feature type="region of interest" description="Disordered" evidence="13">
    <location>
        <begin position="266"/>
        <end position="286"/>
    </location>
</feature>
<proteinExistence type="inferred from homology"/>
<evidence type="ECO:0000256" key="7">
    <source>
        <dbReference type="ARBA" id="ARBA00022692"/>
    </source>
</evidence>